<gene>
    <name evidence="4" type="ORF">QYE76_011507</name>
</gene>
<dbReference type="EMBL" id="JAUUTY010000001">
    <property type="protein sequence ID" value="KAK1694810.1"/>
    <property type="molecule type" value="Genomic_DNA"/>
</dbReference>
<feature type="region of interest" description="Disordered" evidence="2">
    <location>
        <begin position="135"/>
        <end position="182"/>
    </location>
</feature>
<dbReference type="GO" id="GO:0003676">
    <property type="term" value="F:nucleic acid binding"/>
    <property type="evidence" value="ECO:0007669"/>
    <property type="project" value="InterPro"/>
</dbReference>
<dbReference type="PANTHER" id="PTHR46148:SF57">
    <property type="entry name" value="OS12G0499874 PROTEIN"/>
    <property type="match status" value="1"/>
</dbReference>
<dbReference type="Pfam" id="PF00098">
    <property type="entry name" value="zf-CCHC"/>
    <property type="match status" value="1"/>
</dbReference>
<keyword evidence="1" id="KW-0479">Metal-binding</keyword>
<evidence type="ECO:0000259" key="3">
    <source>
        <dbReference type="PROSITE" id="PS50158"/>
    </source>
</evidence>
<dbReference type="InterPro" id="IPR036875">
    <property type="entry name" value="Znf_CCHC_sf"/>
</dbReference>
<dbReference type="SUPFAM" id="SSF54160">
    <property type="entry name" value="Chromo domain-like"/>
    <property type="match status" value="1"/>
</dbReference>
<protein>
    <recommendedName>
        <fullName evidence="3">CCHC-type domain-containing protein</fullName>
    </recommendedName>
</protein>
<feature type="compositionally biased region" description="Polar residues" evidence="2">
    <location>
        <begin position="153"/>
        <end position="164"/>
    </location>
</feature>
<keyword evidence="5" id="KW-1185">Reference proteome</keyword>
<keyword evidence="1" id="KW-0863">Zinc-finger</keyword>
<dbReference type="InterPro" id="IPR001878">
    <property type="entry name" value="Znf_CCHC"/>
</dbReference>
<dbReference type="Pfam" id="PF24626">
    <property type="entry name" value="SH3_Tf2-1"/>
    <property type="match status" value="1"/>
</dbReference>
<evidence type="ECO:0000313" key="4">
    <source>
        <dbReference type="EMBL" id="KAK1694810.1"/>
    </source>
</evidence>
<dbReference type="SMART" id="SM00343">
    <property type="entry name" value="ZnF_C2HC"/>
    <property type="match status" value="1"/>
</dbReference>
<dbReference type="PANTHER" id="PTHR46148">
    <property type="entry name" value="CHROMO DOMAIN-CONTAINING PROTEIN"/>
    <property type="match status" value="1"/>
</dbReference>
<dbReference type="Proteomes" id="UP001231189">
    <property type="component" value="Unassembled WGS sequence"/>
</dbReference>
<feature type="domain" description="CCHC-type" evidence="3">
    <location>
        <begin position="204"/>
        <end position="218"/>
    </location>
</feature>
<evidence type="ECO:0000256" key="1">
    <source>
        <dbReference type="PROSITE-ProRule" id="PRU00047"/>
    </source>
</evidence>
<evidence type="ECO:0000256" key="2">
    <source>
        <dbReference type="SAM" id="MobiDB-lite"/>
    </source>
</evidence>
<dbReference type="Pfam" id="PF03732">
    <property type="entry name" value="Retrotrans_gag"/>
    <property type="match status" value="1"/>
</dbReference>
<organism evidence="4 5">
    <name type="scientific">Lolium multiflorum</name>
    <name type="common">Italian ryegrass</name>
    <name type="synonym">Lolium perenne subsp. multiflorum</name>
    <dbReference type="NCBI Taxonomy" id="4521"/>
    <lineage>
        <taxon>Eukaryota</taxon>
        <taxon>Viridiplantae</taxon>
        <taxon>Streptophyta</taxon>
        <taxon>Embryophyta</taxon>
        <taxon>Tracheophyta</taxon>
        <taxon>Spermatophyta</taxon>
        <taxon>Magnoliopsida</taxon>
        <taxon>Liliopsida</taxon>
        <taxon>Poales</taxon>
        <taxon>Poaceae</taxon>
        <taxon>BOP clade</taxon>
        <taxon>Pooideae</taxon>
        <taxon>Poodae</taxon>
        <taxon>Poeae</taxon>
        <taxon>Poeae Chloroplast Group 2 (Poeae type)</taxon>
        <taxon>Loliodinae</taxon>
        <taxon>Loliinae</taxon>
        <taxon>Lolium</taxon>
    </lineage>
</organism>
<name>A0AAD8TVH0_LOLMU</name>
<dbReference type="InterPro" id="IPR056924">
    <property type="entry name" value="SH3_Tf2-1"/>
</dbReference>
<sequence length="486" mass="54772">MRTKPPTFAGSADPIEADDWLKDIRRKLNLVSVNAQDRVKYAAHQLQGVAADWWENYCEAHDDADGITWNEFAESFRTAHIPAGLMELKRDEFRALVQGKMTVSEYWDRFTQLVSHDFANFQSLVNKAILQENSKNELDEHRKRKAPQGQYGAGSSRQKNNNNLGYRGSGAKPAKPNPNASYGAYRTPRAEVGGNHANTAGRSCYNCGEEGHFVAACPGKKNAGATPVKFNLGSAAKTPAVGRGRGILPTPGGAPHASGQQGRGQVNHVTAEQAHEASDVVLALYGRKCRTPLNWHEVGENQVFGPDTLEEADKQVKMIQERLRAAQSRQKVYADRRRHELSFEKGDDVYLKVSPLRGMRRFRLKGKLAPRYIGPFTIIARRGEVAYELALPENLSKVHNVFHVSQLKKCFNKPEEEARKTSLDAIEVQDDLTYEEYPVKILDEQLRTTRRNVIKFCKVQWSNHSEEEATWEREDALREEFPNLFS</sequence>
<dbReference type="InterPro" id="IPR016197">
    <property type="entry name" value="Chromo-like_dom_sf"/>
</dbReference>
<dbReference type="InterPro" id="IPR005162">
    <property type="entry name" value="Retrotrans_gag_dom"/>
</dbReference>
<reference evidence="4" key="1">
    <citation type="submission" date="2023-07" db="EMBL/GenBank/DDBJ databases">
        <title>A chromosome-level genome assembly of Lolium multiflorum.</title>
        <authorList>
            <person name="Chen Y."/>
            <person name="Copetti D."/>
            <person name="Kolliker R."/>
            <person name="Studer B."/>
        </authorList>
    </citation>
    <scope>NUCLEOTIDE SEQUENCE</scope>
    <source>
        <strain evidence="4">02402/16</strain>
        <tissue evidence="4">Leaf</tissue>
    </source>
</reference>
<dbReference type="AlphaFoldDB" id="A0AAD8TVH0"/>
<accession>A0AAD8TVH0</accession>
<dbReference type="GO" id="GO:0008270">
    <property type="term" value="F:zinc ion binding"/>
    <property type="evidence" value="ECO:0007669"/>
    <property type="project" value="UniProtKB-KW"/>
</dbReference>
<comment type="caution">
    <text evidence="4">The sequence shown here is derived from an EMBL/GenBank/DDBJ whole genome shotgun (WGS) entry which is preliminary data.</text>
</comment>
<dbReference type="SUPFAM" id="SSF57756">
    <property type="entry name" value="Retrovirus zinc finger-like domains"/>
    <property type="match status" value="1"/>
</dbReference>
<keyword evidence="1" id="KW-0862">Zinc</keyword>
<evidence type="ECO:0000313" key="5">
    <source>
        <dbReference type="Proteomes" id="UP001231189"/>
    </source>
</evidence>
<dbReference type="PROSITE" id="PS50158">
    <property type="entry name" value="ZF_CCHC"/>
    <property type="match status" value="1"/>
</dbReference>
<dbReference type="Gene3D" id="4.10.60.10">
    <property type="entry name" value="Zinc finger, CCHC-type"/>
    <property type="match status" value="1"/>
</dbReference>
<proteinExistence type="predicted"/>